<name>A0A8K0VBB2_9RHOB</name>
<evidence type="ECO:0000313" key="2">
    <source>
        <dbReference type="Proteomes" id="UP000648908"/>
    </source>
</evidence>
<dbReference type="EMBL" id="JAESVN010000012">
    <property type="protein sequence ID" value="MBL4919059.1"/>
    <property type="molecule type" value="Genomic_DNA"/>
</dbReference>
<dbReference type="Proteomes" id="UP000648908">
    <property type="component" value="Unassembled WGS sequence"/>
</dbReference>
<accession>A0A8K0VBB2</accession>
<dbReference type="RefSeq" id="WP_202690040.1">
    <property type="nucleotide sequence ID" value="NZ_JAESVN010000012.1"/>
</dbReference>
<dbReference type="AlphaFoldDB" id="A0A8K0VBB2"/>
<organism evidence="1 2">
    <name type="scientific">Szabonella alba</name>
    <dbReference type="NCBI Taxonomy" id="2804194"/>
    <lineage>
        <taxon>Bacteria</taxon>
        <taxon>Pseudomonadati</taxon>
        <taxon>Pseudomonadota</taxon>
        <taxon>Alphaproteobacteria</taxon>
        <taxon>Rhodobacterales</taxon>
        <taxon>Paracoccaceae</taxon>
        <taxon>Szabonella</taxon>
    </lineage>
</organism>
<gene>
    <name evidence="1" type="ORF">JL811_17695</name>
</gene>
<keyword evidence="2" id="KW-1185">Reference proteome</keyword>
<proteinExistence type="predicted"/>
<protein>
    <submittedName>
        <fullName evidence="1">Uncharacterized protein</fullName>
    </submittedName>
</protein>
<reference evidence="1" key="1">
    <citation type="submission" date="2021-01" db="EMBL/GenBank/DDBJ databases">
        <title>Tabrizicola alba sp. nov. a motile alkaliphilic bacterium isolated from a soda lake.</title>
        <authorList>
            <person name="Szuroczki S."/>
            <person name="Abbaszade G."/>
            <person name="Schumann P."/>
            <person name="Toth E."/>
        </authorList>
    </citation>
    <scope>NUCLEOTIDE SEQUENCE</scope>
    <source>
        <strain evidence="1">DMG-N-6</strain>
    </source>
</reference>
<sequence>MEDEGEDGAGLGLEGIQLKKFVKIARKQPLPFAFVPGTGDEEPTFMLHRRKKAEVMGKTLRKETGQSKVSFGMMSVEGKTVSLTCDKVVPGLGKKLQRFFRQQKVPMDVILLDAEGNEIS</sequence>
<comment type="caution">
    <text evidence="1">The sequence shown here is derived from an EMBL/GenBank/DDBJ whole genome shotgun (WGS) entry which is preliminary data.</text>
</comment>
<evidence type="ECO:0000313" key="1">
    <source>
        <dbReference type="EMBL" id="MBL4919059.1"/>
    </source>
</evidence>